<sequence>MKAREIEAKQEGQEEEKVTQSEKDNITSSDINSMVASSDPPRLLLQHLHNSIIAVAIRDSSRVSWKIQWQPGDLVIRCGGSGHSIVLESRAGCDVGCRFWADTLCALCQHFREKFLLHVRRISLNLPHIL</sequence>
<feature type="compositionally biased region" description="Basic and acidic residues" evidence="1">
    <location>
        <begin position="1"/>
        <end position="25"/>
    </location>
</feature>
<evidence type="ECO:0000313" key="3">
    <source>
        <dbReference type="Proteomes" id="UP001283361"/>
    </source>
</evidence>
<name>A0AAE1AJQ8_9GAST</name>
<feature type="region of interest" description="Disordered" evidence="1">
    <location>
        <begin position="1"/>
        <end position="36"/>
    </location>
</feature>
<accession>A0AAE1AJQ8</accession>
<dbReference type="EMBL" id="JAWDGP010001711">
    <property type="protein sequence ID" value="KAK3788918.1"/>
    <property type="molecule type" value="Genomic_DNA"/>
</dbReference>
<proteinExistence type="predicted"/>
<organism evidence="2 3">
    <name type="scientific">Elysia crispata</name>
    <name type="common">lettuce slug</name>
    <dbReference type="NCBI Taxonomy" id="231223"/>
    <lineage>
        <taxon>Eukaryota</taxon>
        <taxon>Metazoa</taxon>
        <taxon>Spiralia</taxon>
        <taxon>Lophotrochozoa</taxon>
        <taxon>Mollusca</taxon>
        <taxon>Gastropoda</taxon>
        <taxon>Heterobranchia</taxon>
        <taxon>Euthyneura</taxon>
        <taxon>Panpulmonata</taxon>
        <taxon>Sacoglossa</taxon>
        <taxon>Placobranchoidea</taxon>
        <taxon>Plakobranchidae</taxon>
        <taxon>Elysia</taxon>
    </lineage>
</organism>
<keyword evidence="3" id="KW-1185">Reference proteome</keyword>
<feature type="compositionally biased region" description="Polar residues" evidence="1">
    <location>
        <begin position="26"/>
        <end position="36"/>
    </location>
</feature>
<evidence type="ECO:0000256" key="1">
    <source>
        <dbReference type="SAM" id="MobiDB-lite"/>
    </source>
</evidence>
<dbReference type="AlphaFoldDB" id="A0AAE1AJQ8"/>
<comment type="caution">
    <text evidence="2">The sequence shown here is derived from an EMBL/GenBank/DDBJ whole genome shotgun (WGS) entry which is preliminary data.</text>
</comment>
<dbReference type="Proteomes" id="UP001283361">
    <property type="component" value="Unassembled WGS sequence"/>
</dbReference>
<gene>
    <name evidence="2" type="ORF">RRG08_010167</name>
</gene>
<reference evidence="2" key="1">
    <citation type="journal article" date="2023" name="G3 (Bethesda)">
        <title>A reference genome for the long-term kleptoplast-retaining sea slug Elysia crispata morphotype clarki.</title>
        <authorList>
            <person name="Eastman K.E."/>
            <person name="Pendleton A.L."/>
            <person name="Shaikh M.A."/>
            <person name="Suttiyut T."/>
            <person name="Ogas R."/>
            <person name="Tomko P."/>
            <person name="Gavelis G."/>
            <person name="Widhalm J.R."/>
            <person name="Wisecaver J.H."/>
        </authorList>
    </citation>
    <scope>NUCLEOTIDE SEQUENCE</scope>
    <source>
        <strain evidence="2">ECLA1</strain>
    </source>
</reference>
<protein>
    <submittedName>
        <fullName evidence="2">Uncharacterized protein</fullName>
    </submittedName>
</protein>
<evidence type="ECO:0000313" key="2">
    <source>
        <dbReference type="EMBL" id="KAK3788918.1"/>
    </source>
</evidence>